<gene>
    <name evidence="15" type="ORF">AJ78_08744</name>
</gene>
<dbReference type="InterPro" id="IPR031157">
    <property type="entry name" value="G_TR_CS"/>
</dbReference>
<evidence type="ECO:0000256" key="13">
    <source>
        <dbReference type="SAM" id="MobiDB-lite"/>
    </source>
</evidence>
<dbReference type="Pfam" id="PF22594">
    <property type="entry name" value="GTP-eEF1A_C"/>
    <property type="match status" value="1"/>
</dbReference>
<dbReference type="PRINTS" id="PR00315">
    <property type="entry name" value="ELONGATNFCT"/>
</dbReference>
<feature type="compositionally biased region" description="Polar residues" evidence="13">
    <location>
        <begin position="97"/>
        <end position="113"/>
    </location>
</feature>
<dbReference type="AlphaFoldDB" id="A0A1J9NZY1"/>
<dbReference type="GO" id="GO:0002184">
    <property type="term" value="P:cytoplasmic translational termination"/>
    <property type="evidence" value="ECO:0007669"/>
    <property type="project" value="UniProtKB-ARBA"/>
</dbReference>
<dbReference type="InterPro" id="IPR027417">
    <property type="entry name" value="P-loop_NTPase"/>
</dbReference>
<feature type="region of interest" description="Disordered" evidence="13">
    <location>
        <begin position="73"/>
        <end position="211"/>
    </location>
</feature>
<evidence type="ECO:0000256" key="11">
    <source>
        <dbReference type="ARBA" id="ARBA00063537"/>
    </source>
</evidence>
<keyword evidence="15" id="KW-0251">Elongation factor</keyword>
<dbReference type="PROSITE" id="PS00301">
    <property type="entry name" value="G_TR_1"/>
    <property type="match status" value="1"/>
</dbReference>
<comment type="subunit">
    <text evidence="11">Component of the Dom34-Hbs1 complex, also named Pelota-HBS1L complex, composed of dom34 and hbs1.</text>
</comment>
<keyword evidence="4" id="KW-0963">Cytoplasm</keyword>
<dbReference type="EMBL" id="LGRN01000934">
    <property type="protein sequence ID" value="OJD10113.1"/>
    <property type="molecule type" value="Genomic_DNA"/>
</dbReference>
<evidence type="ECO:0000313" key="15">
    <source>
        <dbReference type="EMBL" id="OJD10113.1"/>
    </source>
</evidence>
<dbReference type="STRING" id="1447872.A0A1J9NZY1"/>
<dbReference type="InterPro" id="IPR009001">
    <property type="entry name" value="Transl_elong_EF1A/Init_IF2_C"/>
</dbReference>
<dbReference type="GO" id="GO:1990533">
    <property type="term" value="C:Dom34-Hbs1 complex"/>
    <property type="evidence" value="ECO:0007669"/>
    <property type="project" value="UniProtKB-ARBA"/>
</dbReference>
<dbReference type="InterPro" id="IPR050100">
    <property type="entry name" value="TRAFAC_GTPase_members"/>
</dbReference>
<dbReference type="InterPro" id="IPR054696">
    <property type="entry name" value="GTP-eEF1A_C"/>
</dbReference>
<comment type="caution">
    <text evidence="15">The sequence shown here is derived from an EMBL/GenBank/DDBJ whole genome shotgun (WGS) entry which is preliminary data.</text>
</comment>
<reference evidence="15 16" key="1">
    <citation type="submission" date="2015-07" db="EMBL/GenBank/DDBJ databases">
        <title>Emmonsia species relationships and genome sequence.</title>
        <authorList>
            <consortium name="The Broad Institute Genomics Platform"/>
            <person name="Cuomo C.A."/>
            <person name="Munoz J.F."/>
            <person name="Imamovic A."/>
            <person name="Priest M.E."/>
            <person name="Young S."/>
            <person name="Clay O.K."/>
            <person name="McEwen J.G."/>
        </authorList>
    </citation>
    <scope>NUCLEOTIDE SEQUENCE [LARGE SCALE GENOMIC DNA]</scope>
    <source>
        <strain evidence="15 16">UAMH 9510</strain>
    </source>
</reference>
<evidence type="ECO:0000256" key="5">
    <source>
        <dbReference type="ARBA" id="ARBA00022741"/>
    </source>
</evidence>
<name>A0A1J9NZY1_9EURO</name>
<dbReference type="OrthoDB" id="342024at2759"/>
<dbReference type="GO" id="GO:0003746">
    <property type="term" value="F:translation elongation factor activity"/>
    <property type="evidence" value="ECO:0007669"/>
    <property type="project" value="UniProtKB-KW"/>
</dbReference>
<dbReference type="SUPFAM" id="SSF50465">
    <property type="entry name" value="EF-Tu/eEF-1alpha/eIF2-gamma C-terminal domain"/>
    <property type="match status" value="1"/>
</dbReference>
<dbReference type="Pfam" id="PF00009">
    <property type="entry name" value="GTP_EFTU"/>
    <property type="match status" value="1"/>
</dbReference>
<dbReference type="PANTHER" id="PTHR23115">
    <property type="entry name" value="TRANSLATION FACTOR"/>
    <property type="match status" value="1"/>
</dbReference>
<feature type="non-terminal residue" evidence="15">
    <location>
        <position position="1"/>
    </location>
</feature>
<evidence type="ECO:0000256" key="7">
    <source>
        <dbReference type="ARBA" id="ARBA00022917"/>
    </source>
</evidence>
<evidence type="ECO:0000256" key="1">
    <source>
        <dbReference type="ARBA" id="ARBA00004496"/>
    </source>
</evidence>
<dbReference type="FunFam" id="3.40.50.300:FF:000204">
    <property type="entry name" value="Translation elongation factor Tu"/>
    <property type="match status" value="1"/>
</dbReference>
<dbReference type="InterPro" id="IPR005225">
    <property type="entry name" value="Small_GTP-bd"/>
</dbReference>
<dbReference type="FunFam" id="2.40.30.10:FF:000070">
    <property type="entry name" value="Translation elongation factor EF-1 subunit"/>
    <property type="match status" value="1"/>
</dbReference>
<keyword evidence="7" id="KW-0648">Protein biosynthesis</keyword>
<keyword evidence="9" id="KW-0342">GTP-binding</keyword>
<dbReference type="GO" id="GO:0003924">
    <property type="term" value="F:GTPase activity"/>
    <property type="evidence" value="ECO:0007669"/>
    <property type="project" value="InterPro"/>
</dbReference>
<feature type="domain" description="Tr-type G" evidence="14">
    <location>
        <begin position="336"/>
        <end position="563"/>
    </location>
</feature>
<dbReference type="GO" id="GO:0005829">
    <property type="term" value="C:cytosol"/>
    <property type="evidence" value="ECO:0007669"/>
    <property type="project" value="GOC"/>
</dbReference>
<dbReference type="NCBIfam" id="TIGR00231">
    <property type="entry name" value="small_GTP"/>
    <property type="match status" value="1"/>
</dbReference>
<evidence type="ECO:0000256" key="3">
    <source>
        <dbReference type="ARBA" id="ARBA00013870"/>
    </source>
</evidence>
<organism evidence="15 16">
    <name type="scientific">Emergomyces pasteurianus Ep9510</name>
    <dbReference type="NCBI Taxonomy" id="1447872"/>
    <lineage>
        <taxon>Eukaryota</taxon>
        <taxon>Fungi</taxon>
        <taxon>Dikarya</taxon>
        <taxon>Ascomycota</taxon>
        <taxon>Pezizomycotina</taxon>
        <taxon>Eurotiomycetes</taxon>
        <taxon>Eurotiomycetidae</taxon>
        <taxon>Onygenales</taxon>
        <taxon>Ajellomycetaceae</taxon>
        <taxon>Emergomyces</taxon>
    </lineage>
</organism>
<evidence type="ECO:0000256" key="6">
    <source>
        <dbReference type="ARBA" id="ARBA00022801"/>
    </source>
</evidence>
<dbReference type="SUPFAM" id="SSF50447">
    <property type="entry name" value="Translation proteins"/>
    <property type="match status" value="1"/>
</dbReference>
<evidence type="ECO:0000256" key="9">
    <source>
        <dbReference type="ARBA" id="ARBA00023134"/>
    </source>
</evidence>
<accession>A0A1J9NZY1</accession>
<evidence type="ECO:0000313" key="16">
    <source>
        <dbReference type="Proteomes" id="UP000182235"/>
    </source>
</evidence>
<dbReference type="GO" id="GO:0005525">
    <property type="term" value="F:GTP binding"/>
    <property type="evidence" value="ECO:0007669"/>
    <property type="project" value="UniProtKB-KW"/>
</dbReference>
<proteinExistence type="inferred from homology"/>
<evidence type="ECO:0000259" key="14">
    <source>
        <dbReference type="PROSITE" id="PS51722"/>
    </source>
</evidence>
<keyword evidence="16" id="KW-1185">Reference proteome</keyword>
<feature type="compositionally biased region" description="Basic and acidic residues" evidence="13">
    <location>
        <begin position="192"/>
        <end position="211"/>
    </location>
</feature>
<evidence type="ECO:0000256" key="8">
    <source>
        <dbReference type="ARBA" id="ARBA00023128"/>
    </source>
</evidence>
<dbReference type="Gene3D" id="2.40.30.10">
    <property type="entry name" value="Translation factors"/>
    <property type="match status" value="2"/>
</dbReference>
<protein>
    <recommendedName>
        <fullName evidence="12">Elongation factor 1 alpha-like protein</fullName>
    </recommendedName>
    <alternativeName>
        <fullName evidence="3">Elongation factor 1-alpha</fullName>
    </alternativeName>
</protein>
<comment type="similarity">
    <text evidence="2">Belongs to the TRAFAC class translation factor GTPase superfamily. Classic translation factor GTPase family. EF-Tu/EF-1A subfamily.</text>
</comment>
<dbReference type="VEuPathDB" id="FungiDB:AJ78_08744"/>
<dbReference type="InterPro" id="IPR009000">
    <property type="entry name" value="Transl_B-barrel_sf"/>
</dbReference>
<sequence length="747" mass="79358">TTPSLTPFQPPYPIPACPEEPFSAADFFKDSPWLNVPTYRKADILIEPLYAPLGLLGGAPEVSGKVSKLATLAARKRKDSERKAAAGAIGGSAGTGNEASSPPSSNGQRSEQVSLLERLAVGGKSPGTAPARPPVRLPLRSGKDTLDRPPPTQTPSAGAGRSAGTPKPTMPSDAEPPPPPLNGKRKAAAGSTDHDGEGEGGKGERPSKLPDLRAEPSAFAMVLVGARGVGGRGHVGTPLPNPISHNIDVMQFFGQDLTEAFDFVEPSPDDIVIKARESAKGNNINNIKSKRTAASKSSGTNTDVADAVGQLSVQETAKVKSKNIDVLAEYHKVERKKAANFVVIGHVDAGKSTLMGRLLYELKAVDQRTIDKYKKDAERIGKGSFALAWVLDQGSEERARGVTIDIATNQFATENTNFTVLDAPGHRDFVPNMIAGASQADFAVLVLDATTGNFESGLKGQTKEHALLVRSMGVQKLVVAVNKMDAAEWSQARFDEMQQQISSFLTAAGFQEKNISFVPCSGLRGDNVVQRPNDKNASWYTGKTLIEELDTSEPYTYALDKPLRMTIADVFRGGVQTPLSISGRLDAGHLQVGDQLATMPSGETCTIRSLEVDHRTPSDWAVAGQNVTLHLTDIDPIHVRVGDILCSPSSPVANITSFTAKVLAFDHLTPMHIDVHRGRLHVPGRISRLVALLDKGTGQAVKKKPKIVGPGSVARVVVEMEQAIPLEAPGRVVLRAGGETVAAGLLE</sequence>
<evidence type="ECO:0000256" key="10">
    <source>
        <dbReference type="ARBA" id="ARBA00049117"/>
    </source>
</evidence>
<dbReference type="Proteomes" id="UP000182235">
    <property type="component" value="Unassembled WGS sequence"/>
</dbReference>
<dbReference type="InterPro" id="IPR000795">
    <property type="entry name" value="T_Tr_GTP-bd_dom"/>
</dbReference>
<dbReference type="FunFam" id="2.40.30.10:FF:000020">
    <property type="entry name" value="Translation elongation factor EF-1"/>
    <property type="match status" value="1"/>
</dbReference>
<keyword evidence="5" id="KW-0547">Nucleotide-binding</keyword>
<dbReference type="CDD" id="cd01883">
    <property type="entry name" value="EF1_alpha"/>
    <property type="match status" value="1"/>
</dbReference>
<keyword evidence="8" id="KW-0496">Mitochondrion</keyword>
<comment type="catalytic activity">
    <reaction evidence="10">
        <text>GTP + H2O = GDP + phosphate + H(+)</text>
        <dbReference type="Rhea" id="RHEA:19669"/>
        <dbReference type="ChEBI" id="CHEBI:15377"/>
        <dbReference type="ChEBI" id="CHEBI:15378"/>
        <dbReference type="ChEBI" id="CHEBI:37565"/>
        <dbReference type="ChEBI" id="CHEBI:43474"/>
        <dbReference type="ChEBI" id="CHEBI:58189"/>
    </reaction>
    <physiologicalReaction direction="left-to-right" evidence="10">
        <dbReference type="Rhea" id="RHEA:19670"/>
    </physiologicalReaction>
</comment>
<comment type="subcellular location">
    <subcellularLocation>
        <location evidence="1">Cytoplasm</location>
    </subcellularLocation>
</comment>
<dbReference type="CDD" id="cd16267">
    <property type="entry name" value="HBS1-like_II"/>
    <property type="match status" value="1"/>
</dbReference>
<evidence type="ECO:0000256" key="4">
    <source>
        <dbReference type="ARBA" id="ARBA00022490"/>
    </source>
</evidence>
<evidence type="ECO:0000256" key="2">
    <source>
        <dbReference type="ARBA" id="ARBA00007249"/>
    </source>
</evidence>
<dbReference type="PROSITE" id="PS51722">
    <property type="entry name" value="G_TR_2"/>
    <property type="match status" value="1"/>
</dbReference>
<dbReference type="SUPFAM" id="SSF52540">
    <property type="entry name" value="P-loop containing nucleoside triphosphate hydrolases"/>
    <property type="match status" value="1"/>
</dbReference>
<keyword evidence="6" id="KW-0378">Hydrolase</keyword>
<evidence type="ECO:0000256" key="12">
    <source>
        <dbReference type="ARBA" id="ARBA00074866"/>
    </source>
</evidence>
<dbReference type="Gene3D" id="3.40.50.300">
    <property type="entry name" value="P-loop containing nucleotide triphosphate hydrolases"/>
    <property type="match status" value="1"/>
</dbReference>